<dbReference type="Gene3D" id="3.40.250.10">
    <property type="entry name" value="Rhodanese-like domain"/>
    <property type="match status" value="1"/>
</dbReference>
<dbReference type="Pfam" id="PF00581">
    <property type="entry name" value="Rhodanese"/>
    <property type="match status" value="1"/>
</dbReference>
<evidence type="ECO:0000313" key="3">
    <source>
        <dbReference type="Proteomes" id="UP000681414"/>
    </source>
</evidence>
<sequence length="113" mass="12783">MNIKVITPGELFQKMSAHEKVTLLDVRAEEKYHDFHIDGPKVDSYNIHKEEIFNLEEAENLANESLPKDKEIIVTCTTGNSATKCANVLSARNYNVTVLEGGITAWKEYLKTK</sequence>
<evidence type="ECO:0000259" key="1">
    <source>
        <dbReference type="PROSITE" id="PS50206"/>
    </source>
</evidence>
<dbReference type="EMBL" id="JAGYPG010000002">
    <property type="protein sequence ID" value="MBS4196441.1"/>
    <property type="molecule type" value="Genomic_DNA"/>
</dbReference>
<dbReference type="Proteomes" id="UP000681414">
    <property type="component" value="Unassembled WGS sequence"/>
</dbReference>
<feature type="domain" description="Rhodanese" evidence="1">
    <location>
        <begin position="17"/>
        <end position="111"/>
    </location>
</feature>
<dbReference type="InterPro" id="IPR050229">
    <property type="entry name" value="GlpE_sulfurtransferase"/>
</dbReference>
<comment type="caution">
    <text evidence="2">The sequence shown here is derived from an EMBL/GenBank/DDBJ whole genome shotgun (WGS) entry which is preliminary data.</text>
</comment>
<evidence type="ECO:0000313" key="2">
    <source>
        <dbReference type="EMBL" id="MBS4196441.1"/>
    </source>
</evidence>
<dbReference type="AlphaFoldDB" id="A0A942TGN7"/>
<dbReference type="SMART" id="SM00450">
    <property type="entry name" value="RHOD"/>
    <property type="match status" value="1"/>
</dbReference>
<dbReference type="PANTHER" id="PTHR43031">
    <property type="entry name" value="FAD-DEPENDENT OXIDOREDUCTASE"/>
    <property type="match status" value="1"/>
</dbReference>
<dbReference type="PANTHER" id="PTHR43031:SF1">
    <property type="entry name" value="PYRIDINE NUCLEOTIDE-DISULPHIDE OXIDOREDUCTASE"/>
    <property type="match status" value="1"/>
</dbReference>
<accession>A0A942TGN7</accession>
<dbReference type="InterPro" id="IPR001763">
    <property type="entry name" value="Rhodanese-like_dom"/>
</dbReference>
<proteinExistence type="predicted"/>
<gene>
    <name evidence="2" type="ORF">KHA97_15355</name>
</gene>
<dbReference type="PROSITE" id="PS50206">
    <property type="entry name" value="RHODANESE_3"/>
    <property type="match status" value="1"/>
</dbReference>
<dbReference type="RefSeq" id="WP_213125574.1">
    <property type="nucleotide sequence ID" value="NZ_JAGYPG010000002.1"/>
</dbReference>
<name>A0A942TGN7_9BACI</name>
<reference evidence="2 3" key="1">
    <citation type="submission" date="2021-05" db="EMBL/GenBank/DDBJ databases">
        <title>Novel Bacillus species.</title>
        <authorList>
            <person name="Liu G."/>
        </authorList>
    </citation>
    <scope>NUCLEOTIDE SEQUENCE [LARGE SCALE GENOMIC DNA]</scope>
    <source>
        <strain evidence="3">FJAT-49780</strain>
    </source>
</reference>
<dbReference type="SUPFAM" id="SSF52821">
    <property type="entry name" value="Rhodanese/Cell cycle control phosphatase"/>
    <property type="match status" value="1"/>
</dbReference>
<organism evidence="2 3">
    <name type="scientific">Lederbergia citri</name>
    <dbReference type="NCBI Taxonomy" id="2833580"/>
    <lineage>
        <taxon>Bacteria</taxon>
        <taxon>Bacillati</taxon>
        <taxon>Bacillota</taxon>
        <taxon>Bacilli</taxon>
        <taxon>Bacillales</taxon>
        <taxon>Bacillaceae</taxon>
        <taxon>Lederbergia</taxon>
    </lineage>
</organism>
<dbReference type="InterPro" id="IPR036873">
    <property type="entry name" value="Rhodanese-like_dom_sf"/>
</dbReference>
<keyword evidence="3" id="KW-1185">Reference proteome</keyword>
<protein>
    <submittedName>
        <fullName evidence="2">Rhodanese-like domain-containing protein</fullName>
    </submittedName>
</protein>